<feature type="domain" description="DUF732" evidence="1">
    <location>
        <begin position="50"/>
        <end position="133"/>
    </location>
</feature>
<keyword evidence="3" id="KW-1185">Reference proteome</keyword>
<sequence length="142" mass="15182">MSLLAIWTRGYHADVRLGGKSLANLLTSTALMLSAAMWCPGTACADPSQQDQFLALLEQEQIPPTGAGEVPGVVARAHQICAALNSGSPMDTLVTAETDRAYADNPALHLYADRVTRTAIRFITASVNIYCPSHRAELPPYA</sequence>
<dbReference type="Pfam" id="PF05305">
    <property type="entry name" value="DUF732"/>
    <property type="match status" value="1"/>
</dbReference>
<gene>
    <name evidence="2" type="ORF">MKK62_11350</name>
</gene>
<evidence type="ECO:0000313" key="2">
    <source>
        <dbReference type="EMBL" id="UMB71760.1"/>
    </source>
</evidence>
<evidence type="ECO:0000259" key="1">
    <source>
        <dbReference type="Pfam" id="PF05305"/>
    </source>
</evidence>
<dbReference type="EMBL" id="CP092488">
    <property type="protein sequence ID" value="UMB71760.1"/>
    <property type="molecule type" value="Genomic_DNA"/>
</dbReference>
<dbReference type="Proteomes" id="UP001055336">
    <property type="component" value="Chromosome"/>
</dbReference>
<dbReference type="InterPro" id="IPR007969">
    <property type="entry name" value="DUF732"/>
</dbReference>
<dbReference type="RefSeq" id="WP_240263488.1">
    <property type="nucleotide sequence ID" value="NZ_CP092488.2"/>
</dbReference>
<accession>A0ABY3VSZ6</accession>
<evidence type="ECO:0000313" key="3">
    <source>
        <dbReference type="Proteomes" id="UP001055336"/>
    </source>
</evidence>
<reference evidence="2" key="1">
    <citation type="submission" date="2022-08" db="EMBL/GenBank/DDBJ databases">
        <title>Whole genome sequencing of non-tuberculosis mycobacteria type-strains.</title>
        <authorList>
            <person name="Igarashi Y."/>
            <person name="Osugi A."/>
            <person name="Mitarai S."/>
        </authorList>
    </citation>
    <scope>NUCLEOTIDE SEQUENCE</scope>
    <source>
        <strain evidence="2">DSM 45127</strain>
    </source>
</reference>
<organism evidence="2 3">
    <name type="scientific">Mycobacterium paraterrae</name>
    <dbReference type="NCBI Taxonomy" id="577492"/>
    <lineage>
        <taxon>Bacteria</taxon>
        <taxon>Bacillati</taxon>
        <taxon>Actinomycetota</taxon>
        <taxon>Actinomycetes</taxon>
        <taxon>Mycobacteriales</taxon>
        <taxon>Mycobacteriaceae</taxon>
        <taxon>Mycobacterium</taxon>
    </lineage>
</organism>
<proteinExistence type="predicted"/>
<protein>
    <submittedName>
        <fullName evidence="2">DUF732 domain-containing protein</fullName>
    </submittedName>
</protein>
<name>A0ABY3VSZ6_9MYCO</name>